<name>A0A850EK26_9BACL</name>
<reference evidence="1" key="1">
    <citation type="submission" date="2020-06" db="EMBL/GenBank/DDBJ databases">
        <title>Paenibacillus sp. nov., isolated from soil.</title>
        <authorList>
            <person name="Seo Y.L."/>
        </authorList>
    </citation>
    <scope>NUCLEOTIDE SEQUENCE [LARGE SCALE GENOMIC DNA]</scope>
    <source>
        <strain evidence="1">JW14</strain>
    </source>
</reference>
<comment type="caution">
    <text evidence="1">The sequence shown here is derived from an EMBL/GenBank/DDBJ whole genome shotgun (WGS) entry which is preliminary data.</text>
</comment>
<keyword evidence="2" id="KW-1185">Reference proteome</keyword>
<evidence type="ECO:0000313" key="1">
    <source>
        <dbReference type="EMBL" id="NUU61713.1"/>
    </source>
</evidence>
<dbReference type="EMBL" id="JABWCS010000210">
    <property type="protein sequence ID" value="NUU61713.1"/>
    <property type="molecule type" value="Genomic_DNA"/>
</dbReference>
<sequence>MTTYNRTISNVDNNLIAELNGLAQRIKEDTVPDSLVISQASKVAALSDFSSFKFYYGHTLETKLLELHNNNHPLHKVTEIKNTIALLSKDFTNDKLISQLDSLLNGNE</sequence>
<accession>A0A850EK26</accession>
<dbReference type="Proteomes" id="UP000564806">
    <property type="component" value="Unassembled WGS sequence"/>
</dbReference>
<evidence type="ECO:0000313" key="2">
    <source>
        <dbReference type="Proteomes" id="UP000564806"/>
    </source>
</evidence>
<dbReference type="RefSeq" id="WP_175372215.1">
    <property type="nucleotide sequence ID" value="NZ_JABWCS010000210.1"/>
</dbReference>
<gene>
    <name evidence="1" type="ORF">HPT30_15320</name>
</gene>
<protein>
    <submittedName>
        <fullName evidence="1">Uncharacterized protein</fullName>
    </submittedName>
</protein>
<organism evidence="1 2">
    <name type="scientific">Paenibacillus agri</name>
    <dbReference type="NCBI Taxonomy" id="2744309"/>
    <lineage>
        <taxon>Bacteria</taxon>
        <taxon>Bacillati</taxon>
        <taxon>Bacillota</taxon>
        <taxon>Bacilli</taxon>
        <taxon>Bacillales</taxon>
        <taxon>Paenibacillaceae</taxon>
        <taxon>Paenibacillus</taxon>
    </lineage>
</organism>
<dbReference type="AlphaFoldDB" id="A0A850EK26"/>
<proteinExistence type="predicted"/>